<evidence type="ECO:0000259" key="1">
    <source>
        <dbReference type="Pfam" id="PF00561"/>
    </source>
</evidence>
<dbReference type="PANTHER" id="PTHR43798:SF5">
    <property type="entry name" value="MONOACYLGLYCEROL LIPASE ABHD6"/>
    <property type="match status" value="1"/>
</dbReference>
<dbReference type="EMBL" id="JAJGAK010000001">
    <property type="protein sequence ID" value="MCC8362887.1"/>
    <property type="molecule type" value="Genomic_DNA"/>
</dbReference>
<reference evidence="2" key="1">
    <citation type="submission" date="2021-10" db="EMBL/GenBank/DDBJ databases">
        <authorList>
            <person name="Lyu M."/>
            <person name="Wang X."/>
            <person name="Meng X."/>
            <person name="Xu K."/>
        </authorList>
    </citation>
    <scope>NUCLEOTIDE SEQUENCE</scope>
    <source>
        <strain evidence="2">A6</strain>
    </source>
</reference>
<dbReference type="Gene3D" id="3.40.50.1820">
    <property type="entry name" value="alpha/beta hydrolase"/>
    <property type="match status" value="1"/>
</dbReference>
<organism evidence="2 3">
    <name type="scientific">Noviluteimonas lactosilytica</name>
    <dbReference type="NCBI Taxonomy" id="2888523"/>
    <lineage>
        <taxon>Bacteria</taxon>
        <taxon>Pseudomonadati</taxon>
        <taxon>Pseudomonadota</taxon>
        <taxon>Gammaproteobacteria</taxon>
        <taxon>Lysobacterales</taxon>
        <taxon>Lysobacteraceae</taxon>
        <taxon>Noviluteimonas</taxon>
    </lineage>
</organism>
<proteinExistence type="predicted"/>
<dbReference type="InterPro" id="IPR050266">
    <property type="entry name" value="AB_hydrolase_sf"/>
</dbReference>
<keyword evidence="2" id="KW-0378">Hydrolase</keyword>
<sequence length="323" mass="35690">MARRRTVVIAAALVAAALLAAIAFVARDPDVLVRMEFARQLHEAHLSKRETKVAGHRWIYAYREADKPGAPTIVMVHGFTGMKENFYPVARALGGRYRLVIPDLPGWGESERLPREQYGFLAQSERLAAFIRHVSPDKPVVLVGHSMGGGVVALTAAGYPQLVSHVALLDAAGVRFKDNRFGEEVLAGQNPFAVHDRASLDRYLSTVYFDKDKIPSIPWPADKAYIARRVRDAAFEQRVLDHIGRGPDRFLPGDEAARIAQPTLLLWCRNDAVIDPSALALYAERIPQATGVMLDDCGHMSLMERPVDVAAAIDFLIARGRPR</sequence>
<dbReference type="GO" id="GO:0016787">
    <property type="term" value="F:hydrolase activity"/>
    <property type="evidence" value="ECO:0007669"/>
    <property type="project" value="UniProtKB-KW"/>
</dbReference>
<feature type="domain" description="AB hydrolase-1" evidence="1">
    <location>
        <begin position="71"/>
        <end position="306"/>
    </location>
</feature>
<gene>
    <name evidence="2" type="ORF">LK996_07335</name>
</gene>
<dbReference type="InterPro" id="IPR000073">
    <property type="entry name" value="AB_hydrolase_1"/>
</dbReference>
<evidence type="ECO:0000313" key="2">
    <source>
        <dbReference type="EMBL" id="MCC8362887.1"/>
    </source>
</evidence>
<keyword evidence="3" id="KW-1185">Reference proteome</keyword>
<accession>A0ABS8JH25</accession>
<dbReference type="SUPFAM" id="SSF53474">
    <property type="entry name" value="alpha/beta-Hydrolases"/>
    <property type="match status" value="1"/>
</dbReference>
<dbReference type="InterPro" id="IPR029058">
    <property type="entry name" value="AB_hydrolase_fold"/>
</dbReference>
<protein>
    <submittedName>
        <fullName evidence="2">Alpha/beta hydrolase</fullName>
    </submittedName>
</protein>
<evidence type="ECO:0000313" key="3">
    <source>
        <dbReference type="Proteomes" id="UP001165293"/>
    </source>
</evidence>
<comment type="caution">
    <text evidence="2">The sequence shown here is derived from an EMBL/GenBank/DDBJ whole genome shotgun (WGS) entry which is preliminary data.</text>
</comment>
<dbReference type="PRINTS" id="PR00111">
    <property type="entry name" value="ABHYDROLASE"/>
</dbReference>
<dbReference type="PANTHER" id="PTHR43798">
    <property type="entry name" value="MONOACYLGLYCEROL LIPASE"/>
    <property type="match status" value="1"/>
</dbReference>
<dbReference type="RefSeq" id="WP_230526460.1">
    <property type="nucleotide sequence ID" value="NZ_JAJGAK010000001.1"/>
</dbReference>
<name>A0ABS8JH25_9GAMM</name>
<dbReference type="Proteomes" id="UP001165293">
    <property type="component" value="Unassembled WGS sequence"/>
</dbReference>
<dbReference type="Pfam" id="PF00561">
    <property type="entry name" value="Abhydrolase_1"/>
    <property type="match status" value="1"/>
</dbReference>